<dbReference type="Proteomes" id="UP000185003">
    <property type="component" value="Unassembled WGS sequence"/>
</dbReference>
<dbReference type="AlphaFoldDB" id="A0A1N6EKQ1"/>
<accession>A0A1N6EKQ1</accession>
<proteinExistence type="predicted"/>
<gene>
    <name evidence="1" type="ORF">SAMN04488055_1680</name>
</gene>
<protein>
    <submittedName>
        <fullName evidence="1">Uncharacterized protein</fullName>
    </submittedName>
</protein>
<dbReference type="RefSeq" id="WP_074238804.1">
    <property type="nucleotide sequence ID" value="NZ_FSRA01000001.1"/>
</dbReference>
<evidence type="ECO:0000313" key="1">
    <source>
        <dbReference type="EMBL" id="SIN83584.1"/>
    </source>
</evidence>
<dbReference type="EMBL" id="FSRA01000001">
    <property type="protein sequence ID" value="SIN83584.1"/>
    <property type="molecule type" value="Genomic_DNA"/>
</dbReference>
<organism evidence="1 2">
    <name type="scientific">Chitinophaga niabensis</name>
    <dbReference type="NCBI Taxonomy" id="536979"/>
    <lineage>
        <taxon>Bacteria</taxon>
        <taxon>Pseudomonadati</taxon>
        <taxon>Bacteroidota</taxon>
        <taxon>Chitinophagia</taxon>
        <taxon>Chitinophagales</taxon>
        <taxon>Chitinophagaceae</taxon>
        <taxon>Chitinophaga</taxon>
    </lineage>
</organism>
<dbReference type="STRING" id="536979.SAMN04488055_1680"/>
<name>A0A1N6EKQ1_9BACT</name>
<evidence type="ECO:0000313" key="2">
    <source>
        <dbReference type="Proteomes" id="UP000185003"/>
    </source>
</evidence>
<reference evidence="1 2" key="1">
    <citation type="submission" date="2016-11" db="EMBL/GenBank/DDBJ databases">
        <authorList>
            <person name="Jaros S."/>
            <person name="Januszkiewicz K."/>
            <person name="Wedrychowicz H."/>
        </authorList>
    </citation>
    <scope>NUCLEOTIDE SEQUENCE [LARGE SCALE GENOMIC DNA]</scope>
    <source>
        <strain evidence="1 2">DSM 24787</strain>
    </source>
</reference>
<sequence>MKEGLNNLFVELLQQHISNPYAKAAMSLIQDDKDYEIDQGALLETDWAIEIYERRARVSMLPEKEVEELKRIVGELKLLNSSKIRIVTVMVKQWAIKRAPAYVFFMTSNFDKLIGSIQTQSPGNIFDAG</sequence>
<keyword evidence="2" id="KW-1185">Reference proteome</keyword>